<dbReference type="EMBL" id="JSUQ01000028">
    <property type="protein sequence ID" value="KHQ50312.1"/>
    <property type="molecule type" value="Genomic_DNA"/>
</dbReference>
<dbReference type="RefSeq" id="WP_043146400.1">
    <property type="nucleotide sequence ID" value="NZ_JSUQ01000028.1"/>
</dbReference>
<organism evidence="1 2">
    <name type="scientific">Mameliella alba</name>
    <dbReference type="NCBI Taxonomy" id="561184"/>
    <lineage>
        <taxon>Bacteria</taxon>
        <taxon>Pseudomonadati</taxon>
        <taxon>Pseudomonadota</taxon>
        <taxon>Alphaproteobacteria</taxon>
        <taxon>Rhodobacterales</taxon>
        <taxon>Roseobacteraceae</taxon>
        <taxon>Mameliella</taxon>
    </lineage>
</organism>
<dbReference type="Proteomes" id="UP000030960">
    <property type="component" value="Unassembled WGS sequence"/>
</dbReference>
<keyword evidence="2" id="KW-1185">Reference proteome</keyword>
<sequence>MTEQTATRPREFITASTVAQLIGLPRGAAFLRQRDRLEKDEGFPAPLPTSRRPMMWRRSAVEAWLDQLDSPAGPPPGGGNVVYLMREARR</sequence>
<dbReference type="AlphaFoldDB" id="A0A0B3RQZ3"/>
<comment type="caution">
    <text evidence="1">The sequence shown here is derived from an EMBL/GenBank/DDBJ whole genome shotgun (WGS) entry which is preliminary data.</text>
</comment>
<evidence type="ECO:0000313" key="2">
    <source>
        <dbReference type="Proteomes" id="UP000030960"/>
    </source>
</evidence>
<proteinExistence type="predicted"/>
<reference evidence="1 2" key="1">
    <citation type="submission" date="2014-10" db="EMBL/GenBank/DDBJ databases">
        <title>Genome sequence of Ponticoccus sp. strain UMTAT08 isolated from clonal culture of toxic dinoflagellate Alexandrium tamiyavanichii.</title>
        <authorList>
            <person name="Gan H.Y."/>
            <person name="Muhd D.-D."/>
            <person name="Mohd Noor M.E."/>
            <person name="Yeong Y.S."/>
            <person name="Usup G."/>
        </authorList>
    </citation>
    <scope>NUCLEOTIDE SEQUENCE [LARGE SCALE GENOMIC DNA]</scope>
    <source>
        <strain evidence="1 2">UMTAT08</strain>
    </source>
</reference>
<protein>
    <submittedName>
        <fullName evidence="1">Putative transcriptional regulator</fullName>
    </submittedName>
</protein>
<dbReference type="OrthoDB" id="7861405at2"/>
<evidence type="ECO:0000313" key="1">
    <source>
        <dbReference type="EMBL" id="KHQ50312.1"/>
    </source>
</evidence>
<gene>
    <name evidence="1" type="ORF">OA50_05160</name>
</gene>
<name>A0A0B3RQZ3_9RHOB</name>
<dbReference type="STRING" id="561184.SAMN05216376_111153"/>
<accession>A0A0B3RQZ3</accession>